<evidence type="ECO:0000256" key="3">
    <source>
        <dbReference type="SAM" id="Phobius"/>
    </source>
</evidence>
<reference evidence="4 5" key="1">
    <citation type="journal article" date="2015" name="Genome Biol. Evol.">
        <title>Comparative Genomics of a Bacterivorous Green Alga Reveals Evolutionary Causalities and Consequences of Phago-Mixotrophic Mode of Nutrition.</title>
        <authorList>
            <person name="Burns J.A."/>
            <person name="Paasch A."/>
            <person name="Narechania A."/>
            <person name="Kim E."/>
        </authorList>
    </citation>
    <scope>NUCLEOTIDE SEQUENCE [LARGE SCALE GENOMIC DNA]</scope>
    <source>
        <strain evidence="4 5">PLY_AMNH</strain>
    </source>
</reference>
<gene>
    <name evidence="4" type="ORF">CYMTET_41220</name>
</gene>
<organism evidence="4 5">
    <name type="scientific">Cymbomonas tetramitiformis</name>
    <dbReference type="NCBI Taxonomy" id="36881"/>
    <lineage>
        <taxon>Eukaryota</taxon>
        <taxon>Viridiplantae</taxon>
        <taxon>Chlorophyta</taxon>
        <taxon>Pyramimonadophyceae</taxon>
        <taxon>Pyramimonadales</taxon>
        <taxon>Pyramimonadaceae</taxon>
        <taxon>Cymbomonas</taxon>
    </lineage>
</organism>
<comment type="caution">
    <text evidence="4">The sequence shown here is derived from an EMBL/GenBank/DDBJ whole genome shotgun (WGS) entry which is preliminary data.</text>
</comment>
<feature type="compositionally biased region" description="Gly residues" evidence="2">
    <location>
        <begin position="164"/>
        <end position="175"/>
    </location>
</feature>
<dbReference type="Proteomes" id="UP001190700">
    <property type="component" value="Unassembled WGS sequence"/>
</dbReference>
<name>A0AAE0C6L3_9CHLO</name>
<sequence>MAGVSALATQDYPAGPMITACISAGTTFLLALIQQWKLDAKAEAFGNTALLYDKLAIKCEIFMVRAAGGRMGKESNEEDFESIQKLFEEVEKRIEEAADTTKFTVPRYIARSPEFRDKNMLLGDLLDEFQQTLDEKKAKREKERRSFKFGLLGRWGKEVEEEGGGGGGGGGGGRGVILEAPNH</sequence>
<feature type="coiled-coil region" evidence="1">
    <location>
        <begin position="73"/>
        <end position="100"/>
    </location>
</feature>
<accession>A0AAE0C6L3</accession>
<keyword evidence="3" id="KW-1133">Transmembrane helix</keyword>
<keyword evidence="1" id="KW-0175">Coiled coil</keyword>
<evidence type="ECO:0000256" key="2">
    <source>
        <dbReference type="SAM" id="MobiDB-lite"/>
    </source>
</evidence>
<dbReference type="AlphaFoldDB" id="A0AAE0C6L3"/>
<proteinExistence type="predicted"/>
<keyword evidence="3" id="KW-0472">Membrane</keyword>
<feature type="region of interest" description="Disordered" evidence="2">
    <location>
        <begin position="158"/>
        <end position="183"/>
    </location>
</feature>
<dbReference type="EMBL" id="LGRX02027447">
    <property type="protein sequence ID" value="KAK3249346.1"/>
    <property type="molecule type" value="Genomic_DNA"/>
</dbReference>
<keyword evidence="3" id="KW-0812">Transmembrane</keyword>
<evidence type="ECO:0000313" key="4">
    <source>
        <dbReference type="EMBL" id="KAK3249346.1"/>
    </source>
</evidence>
<evidence type="ECO:0008006" key="6">
    <source>
        <dbReference type="Google" id="ProtNLM"/>
    </source>
</evidence>
<protein>
    <recommendedName>
        <fullName evidence="6">SMODS and SLOG-associating 2TM effector domain-containing protein</fullName>
    </recommendedName>
</protein>
<feature type="transmembrane region" description="Helical" evidence="3">
    <location>
        <begin position="12"/>
        <end position="33"/>
    </location>
</feature>
<keyword evidence="5" id="KW-1185">Reference proteome</keyword>
<evidence type="ECO:0000313" key="5">
    <source>
        <dbReference type="Proteomes" id="UP001190700"/>
    </source>
</evidence>
<evidence type="ECO:0000256" key="1">
    <source>
        <dbReference type="SAM" id="Coils"/>
    </source>
</evidence>